<keyword evidence="4" id="KW-1185">Reference proteome</keyword>
<feature type="transmembrane region" description="Helical" evidence="1">
    <location>
        <begin position="140"/>
        <end position="159"/>
    </location>
</feature>
<feature type="transmembrane region" description="Helical" evidence="1">
    <location>
        <begin position="111"/>
        <end position="128"/>
    </location>
</feature>
<keyword evidence="1" id="KW-0472">Membrane</keyword>
<sequence length="254" mass="27281">MPESEPQTMRRMTWPGLLGLLIAFLLVPSFVSVIFLDSQSERLFPDAHAGLKVAIVHAVGTAIVALAITLKRWWPAVLHERLRVRGWVWIAPLAIVVTAAALADWERVGDAGAGTFAAVALGVLMIALGEELMFRGVWIVFLRARMGELGVAIVSSLAFGLVHFLAGPVQVVFSALLGFVLYFARRVSGGLMVPVLVHVAWDLSVFTAFMTDDPADGSDASFALALVNVLLVIVLAVAWRRTAPRSVEDAAASS</sequence>
<feature type="transmembrane region" description="Helical" evidence="1">
    <location>
        <begin position="12"/>
        <end position="35"/>
    </location>
</feature>
<evidence type="ECO:0000313" key="4">
    <source>
        <dbReference type="Proteomes" id="UP000183315"/>
    </source>
</evidence>
<dbReference type="GO" id="GO:0080120">
    <property type="term" value="P:CAAX-box protein maturation"/>
    <property type="evidence" value="ECO:0007669"/>
    <property type="project" value="UniProtKB-ARBA"/>
</dbReference>
<feature type="transmembrane region" description="Helical" evidence="1">
    <location>
        <begin position="222"/>
        <end position="239"/>
    </location>
</feature>
<dbReference type="STRING" id="1043493.SAMN05421637_0706"/>
<dbReference type="Proteomes" id="UP000183315">
    <property type="component" value="Unassembled WGS sequence"/>
</dbReference>
<evidence type="ECO:0000256" key="1">
    <source>
        <dbReference type="SAM" id="Phobius"/>
    </source>
</evidence>
<keyword evidence="1" id="KW-0812">Transmembrane</keyword>
<organism evidence="3 4">
    <name type="scientific">Demequina mangrovi</name>
    <dbReference type="NCBI Taxonomy" id="1043493"/>
    <lineage>
        <taxon>Bacteria</taxon>
        <taxon>Bacillati</taxon>
        <taxon>Actinomycetota</taxon>
        <taxon>Actinomycetes</taxon>
        <taxon>Micrococcales</taxon>
        <taxon>Demequinaceae</taxon>
        <taxon>Demequina</taxon>
    </lineage>
</organism>
<protein>
    <recommendedName>
        <fullName evidence="2">CAAX prenyl protease 2/Lysostaphin resistance protein A-like domain-containing protein</fullName>
    </recommendedName>
</protein>
<evidence type="ECO:0000313" key="3">
    <source>
        <dbReference type="EMBL" id="SEJ00428.1"/>
    </source>
</evidence>
<name>A0A1H6V7D1_9MICO</name>
<dbReference type="InterPro" id="IPR003675">
    <property type="entry name" value="Rce1/LyrA-like_dom"/>
</dbReference>
<dbReference type="AlphaFoldDB" id="A0A1H6V7D1"/>
<dbReference type="OrthoDB" id="4772204at2"/>
<accession>A0A1H6V7D1</accession>
<feature type="transmembrane region" description="Helical" evidence="1">
    <location>
        <begin position="86"/>
        <end position="105"/>
    </location>
</feature>
<dbReference type="EMBL" id="FNZI01000001">
    <property type="protein sequence ID" value="SEJ00428.1"/>
    <property type="molecule type" value="Genomic_DNA"/>
</dbReference>
<feature type="transmembrane region" description="Helical" evidence="1">
    <location>
        <begin position="191"/>
        <end position="210"/>
    </location>
</feature>
<reference evidence="4" key="1">
    <citation type="submission" date="2016-10" db="EMBL/GenBank/DDBJ databases">
        <authorList>
            <person name="Varghese N."/>
        </authorList>
    </citation>
    <scope>NUCLEOTIDE SEQUENCE [LARGE SCALE GENOMIC DNA]</scope>
    <source>
        <strain evidence="4">DSM 24868</strain>
    </source>
</reference>
<dbReference type="GO" id="GO:0004175">
    <property type="term" value="F:endopeptidase activity"/>
    <property type="evidence" value="ECO:0007669"/>
    <property type="project" value="UniProtKB-ARBA"/>
</dbReference>
<evidence type="ECO:0000259" key="2">
    <source>
        <dbReference type="Pfam" id="PF02517"/>
    </source>
</evidence>
<dbReference type="Pfam" id="PF02517">
    <property type="entry name" value="Rce1-like"/>
    <property type="match status" value="1"/>
</dbReference>
<keyword evidence="1" id="KW-1133">Transmembrane helix</keyword>
<feature type="transmembrane region" description="Helical" evidence="1">
    <location>
        <begin position="55"/>
        <end position="74"/>
    </location>
</feature>
<gene>
    <name evidence="3" type="ORF">SAMN05421637_0706</name>
</gene>
<dbReference type="eggNOG" id="COG1266">
    <property type="taxonomic scope" value="Bacteria"/>
</dbReference>
<feature type="transmembrane region" description="Helical" evidence="1">
    <location>
        <begin position="165"/>
        <end position="184"/>
    </location>
</feature>
<feature type="domain" description="CAAX prenyl protease 2/Lysostaphin resistance protein A-like" evidence="2">
    <location>
        <begin position="115"/>
        <end position="203"/>
    </location>
</feature>
<proteinExistence type="predicted"/>